<evidence type="ECO:0000256" key="2">
    <source>
        <dbReference type="ARBA" id="ARBA00022737"/>
    </source>
</evidence>
<evidence type="ECO:0000256" key="1">
    <source>
        <dbReference type="ARBA" id="ARBA00022723"/>
    </source>
</evidence>
<proteinExistence type="predicted"/>
<dbReference type="STRING" id="158441.A0A226E789"/>
<evidence type="ECO:0000313" key="6">
    <source>
        <dbReference type="EMBL" id="OXA52964.1"/>
    </source>
</evidence>
<dbReference type="Gene3D" id="1.10.238.10">
    <property type="entry name" value="EF-hand"/>
    <property type="match status" value="1"/>
</dbReference>
<dbReference type="InterPro" id="IPR002048">
    <property type="entry name" value="EF_hand_dom"/>
</dbReference>
<dbReference type="GO" id="GO:0005509">
    <property type="term" value="F:calcium ion binding"/>
    <property type="evidence" value="ECO:0007669"/>
    <property type="project" value="InterPro"/>
</dbReference>
<comment type="caution">
    <text evidence="6">The sequence shown here is derived from an EMBL/GenBank/DDBJ whole genome shotgun (WGS) entry which is preliminary data.</text>
</comment>
<keyword evidence="3" id="KW-0106">Calcium</keyword>
<dbReference type="OMA" id="TNEAMME"/>
<keyword evidence="1" id="KW-0479">Metal-binding</keyword>
<dbReference type="Pfam" id="PF13499">
    <property type="entry name" value="EF-hand_7"/>
    <property type="match status" value="1"/>
</dbReference>
<accession>A0A226E789</accession>
<dbReference type="Proteomes" id="UP000198287">
    <property type="component" value="Unassembled WGS sequence"/>
</dbReference>
<keyword evidence="2" id="KW-0677">Repeat</keyword>
<dbReference type="PRINTS" id="PR00450">
    <property type="entry name" value="RECOVERIN"/>
</dbReference>
<feature type="compositionally biased region" description="Polar residues" evidence="4">
    <location>
        <begin position="216"/>
        <end position="226"/>
    </location>
</feature>
<evidence type="ECO:0000256" key="3">
    <source>
        <dbReference type="ARBA" id="ARBA00022837"/>
    </source>
</evidence>
<dbReference type="OrthoDB" id="191686at2759"/>
<protein>
    <submittedName>
        <fullName evidence="6">EF-hand calcium-binding domain-containing protein 1</fullName>
    </submittedName>
</protein>
<dbReference type="SUPFAM" id="SSF47473">
    <property type="entry name" value="EF-hand"/>
    <property type="match status" value="1"/>
</dbReference>
<feature type="domain" description="EF-hand" evidence="5">
    <location>
        <begin position="148"/>
        <end position="183"/>
    </location>
</feature>
<dbReference type="PROSITE" id="PS50222">
    <property type="entry name" value="EF_HAND_2"/>
    <property type="match status" value="2"/>
</dbReference>
<dbReference type="InterPro" id="IPR018247">
    <property type="entry name" value="EF_Hand_1_Ca_BS"/>
</dbReference>
<sequence length="245" mass="28063">MEEAEDRSRSPSKYKAVMTPEGMSKRTHFTADEVRSLQALYKDSTLEGKMDRLRFREIIHTTFDITDDVMLDRIFRAFDTNNDALVDETEWMLGLSIFLLGSLDEHINFAYFCYDINGDRSLAREELYHCLKNCLIRTSGIEEDVEESVKEIVEIAMRKLDTDRNGQITFPDFQAAVIGDPLLLEACGPCLPTPKAVAAFFIQLKTKYQPQGGGNSSRRQQNQGTVLSRRRRMRRSSSFNPIITD</sequence>
<gene>
    <name evidence="6" type="ORF">Fcan01_12826</name>
</gene>
<feature type="region of interest" description="Disordered" evidence="4">
    <location>
        <begin position="209"/>
        <end position="245"/>
    </location>
</feature>
<keyword evidence="7" id="KW-1185">Reference proteome</keyword>
<dbReference type="InterPro" id="IPR011992">
    <property type="entry name" value="EF-hand-dom_pair"/>
</dbReference>
<dbReference type="EMBL" id="LNIX01000006">
    <property type="protein sequence ID" value="OXA52964.1"/>
    <property type="molecule type" value="Genomic_DNA"/>
</dbReference>
<dbReference type="SMART" id="SM00054">
    <property type="entry name" value="EFh"/>
    <property type="match status" value="2"/>
</dbReference>
<reference evidence="6 7" key="1">
    <citation type="submission" date="2015-12" db="EMBL/GenBank/DDBJ databases">
        <title>The genome of Folsomia candida.</title>
        <authorList>
            <person name="Faddeeva A."/>
            <person name="Derks M.F."/>
            <person name="Anvar Y."/>
            <person name="Smit S."/>
            <person name="Van Straalen N."/>
            <person name="Roelofs D."/>
        </authorList>
    </citation>
    <scope>NUCLEOTIDE SEQUENCE [LARGE SCALE GENOMIC DNA]</scope>
    <source>
        <strain evidence="6 7">VU population</strain>
        <tissue evidence="6">Whole body</tissue>
    </source>
</reference>
<evidence type="ECO:0000256" key="4">
    <source>
        <dbReference type="SAM" id="MobiDB-lite"/>
    </source>
</evidence>
<feature type="domain" description="EF-hand" evidence="5">
    <location>
        <begin position="66"/>
        <end position="101"/>
    </location>
</feature>
<evidence type="ECO:0000313" key="7">
    <source>
        <dbReference type="Proteomes" id="UP000198287"/>
    </source>
</evidence>
<dbReference type="PROSITE" id="PS00018">
    <property type="entry name" value="EF_HAND_1"/>
    <property type="match status" value="2"/>
</dbReference>
<dbReference type="PANTHER" id="PTHR23055">
    <property type="entry name" value="CALCIUM BINDING PROTEINS"/>
    <property type="match status" value="1"/>
</dbReference>
<organism evidence="6 7">
    <name type="scientific">Folsomia candida</name>
    <name type="common">Springtail</name>
    <dbReference type="NCBI Taxonomy" id="158441"/>
    <lineage>
        <taxon>Eukaryota</taxon>
        <taxon>Metazoa</taxon>
        <taxon>Ecdysozoa</taxon>
        <taxon>Arthropoda</taxon>
        <taxon>Hexapoda</taxon>
        <taxon>Collembola</taxon>
        <taxon>Entomobryomorpha</taxon>
        <taxon>Isotomoidea</taxon>
        <taxon>Isotomidae</taxon>
        <taxon>Proisotominae</taxon>
        <taxon>Folsomia</taxon>
    </lineage>
</organism>
<name>A0A226E789_FOLCA</name>
<dbReference type="PANTHER" id="PTHR23055:SF60">
    <property type="entry name" value="CALAXIN"/>
    <property type="match status" value="1"/>
</dbReference>
<dbReference type="InterPro" id="IPR028846">
    <property type="entry name" value="Recoverin"/>
</dbReference>
<evidence type="ECO:0000259" key="5">
    <source>
        <dbReference type="PROSITE" id="PS50222"/>
    </source>
</evidence>
<dbReference type="AlphaFoldDB" id="A0A226E789"/>